<name>A0A2J6QNZ5_9HELO</name>
<feature type="region of interest" description="Disordered" evidence="1">
    <location>
        <begin position="358"/>
        <end position="387"/>
    </location>
</feature>
<feature type="compositionally biased region" description="Basic and acidic residues" evidence="1">
    <location>
        <begin position="65"/>
        <end position="78"/>
    </location>
</feature>
<keyword evidence="3" id="KW-1185">Reference proteome</keyword>
<protein>
    <submittedName>
        <fullName evidence="2">Uncharacterized protein</fullName>
    </submittedName>
</protein>
<feature type="region of interest" description="Disordered" evidence="1">
    <location>
        <begin position="1"/>
        <end position="137"/>
    </location>
</feature>
<evidence type="ECO:0000313" key="3">
    <source>
        <dbReference type="Proteomes" id="UP000235672"/>
    </source>
</evidence>
<reference evidence="2 3" key="1">
    <citation type="submission" date="2016-05" db="EMBL/GenBank/DDBJ databases">
        <title>A degradative enzymes factory behind the ericoid mycorrhizal symbiosis.</title>
        <authorList>
            <consortium name="DOE Joint Genome Institute"/>
            <person name="Martino E."/>
            <person name="Morin E."/>
            <person name="Grelet G."/>
            <person name="Kuo A."/>
            <person name="Kohler A."/>
            <person name="Daghino S."/>
            <person name="Barry K."/>
            <person name="Choi C."/>
            <person name="Cichocki N."/>
            <person name="Clum A."/>
            <person name="Copeland A."/>
            <person name="Hainaut M."/>
            <person name="Haridas S."/>
            <person name="Labutti K."/>
            <person name="Lindquist E."/>
            <person name="Lipzen A."/>
            <person name="Khouja H.-R."/>
            <person name="Murat C."/>
            <person name="Ohm R."/>
            <person name="Olson A."/>
            <person name="Spatafora J."/>
            <person name="Veneault-Fourrey C."/>
            <person name="Henrissat B."/>
            <person name="Grigoriev I."/>
            <person name="Martin F."/>
            <person name="Perotto S."/>
        </authorList>
    </citation>
    <scope>NUCLEOTIDE SEQUENCE [LARGE SCALE GENOMIC DNA]</scope>
    <source>
        <strain evidence="2 3">UAMH 7357</strain>
    </source>
</reference>
<feature type="compositionally biased region" description="Basic and acidic residues" evidence="1">
    <location>
        <begin position="115"/>
        <end position="130"/>
    </location>
</feature>
<evidence type="ECO:0000313" key="2">
    <source>
        <dbReference type="EMBL" id="PMD27972.1"/>
    </source>
</evidence>
<dbReference type="AlphaFoldDB" id="A0A2J6QNZ5"/>
<dbReference type="OrthoDB" id="3519912at2759"/>
<accession>A0A2J6QNZ5</accession>
<sequence>MVQGIGGGRTSLPSQRRRQNQSLNGSRADTRDGHTAAANARKRKREVTQVDQENQHVAGSFDLKPMIEDRVQQGEQKRQQATLKEQKLEEDESDKHNISGAEKDGSVVDGPEEENSVKDVSKGRGEENDHPILGPIMAQADRNASTTTTPNNMSVQEKKWWAMNFDDLYKYARTKDFGKTGKEGRKSGRVMIIKWLCEKEGITRYVAPSIATAEATPIIARPIVGSNGAISHPEAVLRTSDPDLQRLIDEKEEFYKKKPAAELMKLSMERSYQLFKDSKGKLPSKSIATLSKWLAAWDVLKSPREKRWWLGDGIDLANKAKALGYQGPSRKYDVIVWLRYTPEDAEFEVAEVAEPTPNKKLDAKQAVSKRHAKGSRRPRYDRSSHDI</sequence>
<feature type="compositionally biased region" description="Basic and acidic residues" evidence="1">
    <location>
        <begin position="378"/>
        <end position="387"/>
    </location>
</feature>
<dbReference type="EMBL" id="KZ613465">
    <property type="protein sequence ID" value="PMD27972.1"/>
    <property type="molecule type" value="Genomic_DNA"/>
</dbReference>
<gene>
    <name evidence="2" type="ORF">NA56DRAFT_153010</name>
</gene>
<dbReference type="Proteomes" id="UP000235672">
    <property type="component" value="Unassembled WGS sequence"/>
</dbReference>
<feature type="compositionally biased region" description="Basic residues" evidence="1">
    <location>
        <begin position="367"/>
        <end position="377"/>
    </location>
</feature>
<evidence type="ECO:0000256" key="1">
    <source>
        <dbReference type="SAM" id="MobiDB-lite"/>
    </source>
</evidence>
<organism evidence="2 3">
    <name type="scientific">Hyaloscypha hepaticicola</name>
    <dbReference type="NCBI Taxonomy" id="2082293"/>
    <lineage>
        <taxon>Eukaryota</taxon>
        <taxon>Fungi</taxon>
        <taxon>Dikarya</taxon>
        <taxon>Ascomycota</taxon>
        <taxon>Pezizomycotina</taxon>
        <taxon>Leotiomycetes</taxon>
        <taxon>Helotiales</taxon>
        <taxon>Hyaloscyphaceae</taxon>
        <taxon>Hyaloscypha</taxon>
    </lineage>
</organism>
<proteinExistence type="predicted"/>
<feature type="compositionally biased region" description="Basic and acidic residues" evidence="1">
    <location>
        <begin position="93"/>
        <end position="106"/>
    </location>
</feature>